<sequence length="243" mass="26350">MSPRLAYLFTALPWRVESVMTNIFFSAVLAGLWIASAANASAATLTAQILDKQGTPLADAVVTLKGPSNASPAPLKAAMDQRDQEFSPHVLAVRVGTQVKFPNSDNIRHQVYSFSPAKRFELRLYEGTPSEPLLFDKPGVVVLGCNIHDWMVGYIYVTDEPWFGVTDSTGQLKLDSMPAGHYQATLWHPQVEDMQPISGGEFDIPAAGLTQRFILPGQPKAADTPAKPATSGFGDAFHKAAHE</sequence>
<reference evidence="1 2" key="1">
    <citation type="submission" date="2016-11" db="EMBL/GenBank/DDBJ databases">
        <authorList>
            <person name="Jaros S."/>
            <person name="Januszkiewicz K."/>
            <person name="Wedrychowicz H."/>
        </authorList>
    </citation>
    <scope>NUCLEOTIDE SEQUENCE [LARGE SCALE GENOMIC DNA]</scope>
    <source>
        <strain evidence="1 2">LMG 26898</strain>
    </source>
</reference>
<gene>
    <name evidence="1" type="ORF">SAMN05216593_11234</name>
</gene>
<evidence type="ECO:0000313" key="2">
    <source>
        <dbReference type="Proteomes" id="UP000183983"/>
    </source>
</evidence>
<dbReference type="InterPro" id="IPR034242">
    <property type="entry name" value="MauL"/>
</dbReference>
<dbReference type="Proteomes" id="UP000183983">
    <property type="component" value="Unassembled WGS sequence"/>
</dbReference>
<dbReference type="InterPro" id="IPR008972">
    <property type="entry name" value="Cupredoxin"/>
</dbReference>
<organism evidence="1 2">
    <name type="scientific">Pseudomonas asturiensis</name>
    <dbReference type="NCBI Taxonomy" id="1190415"/>
    <lineage>
        <taxon>Bacteria</taxon>
        <taxon>Pseudomonadati</taxon>
        <taxon>Pseudomonadota</taxon>
        <taxon>Gammaproteobacteria</taxon>
        <taxon>Pseudomonadales</taxon>
        <taxon>Pseudomonadaceae</taxon>
        <taxon>Pseudomonas</taxon>
    </lineage>
</organism>
<proteinExistence type="predicted"/>
<accession>A0A1M7PNB7</accession>
<evidence type="ECO:0000313" key="1">
    <source>
        <dbReference type="EMBL" id="SHN18813.1"/>
    </source>
</evidence>
<dbReference type="EMBL" id="FRDA01000012">
    <property type="protein sequence ID" value="SHN18813.1"/>
    <property type="molecule type" value="Genomic_DNA"/>
</dbReference>
<protein>
    <submittedName>
        <fullName evidence="1">Plastocyanin</fullName>
    </submittedName>
</protein>
<dbReference type="SUPFAM" id="SSF49503">
    <property type="entry name" value="Cupredoxins"/>
    <property type="match status" value="1"/>
</dbReference>
<dbReference type="Gene3D" id="2.60.40.420">
    <property type="entry name" value="Cupredoxins - blue copper proteins"/>
    <property type="match status" value="1"/>
</dbReference>
<dbReference type="CDD" id="cd04221">
    <property type="entry name" value="MauL"/>
    <property type="match status" value="1"/>
</dbReference>
<name>A0A1M7PNB7_9PSED</name>
<dbReference type="STRING" id="1190415.SAMN05216593_11234"/>
<dbReference type="AlphaFoldDB" id="A0A1M7PNB7"/>